<evidence type="ECO:0000313" key="4">
    <source>
        <dbReference type="Proteomes" id="UP000053157"/>
    </source>
</evidence>
<dbReference type="AlphaFoldDB" id="A0A0W1S6D6"/>
<comment type="caution">
    <text evidence="3">The sequence shown here is derived from an EMBL/GenBank/DDBJ whole genome shotgun (WGS) entry which is preliminary data.</text>
</comment>
<feature type="transmembrane region" description="Helical" evidence="1">
    <location>
        <begin position="21"/>
        <end position="39"/>
    </location>
</feature>
<feature type="transmembrane region" description="Helical" evidence="1">
    <location>
        <begin position="45"/>
        <end position="67"/>
    </location>
</feature>
<keyword evidence="1" id="KW-0812">Transmembrane</keyword>
<name>A0A0W1S6D6_9EURY</name>
<reference evidence="3 4" key="1">
    <citation type="submission" date="2015-12" db="EMBL/GenBank/DDBJ databases">
        <title>Haloferax profundi sp. nov. isolated from the Discovery deep brine-seawater interface in the Red Sea.</title>
        <authorList>
            <person name="Zhang G."/>
            <person name="Stingl U."/>
            <person name="Rashid M."/>
        </authorList>
    </citation>
    <scope>NUCLEOTIDE SEQUENCE [LARGE SCALE GENOMIC DNA]</scope>
    <source>
        <strain evidence="3 4">SB29</strain>
    </source>
</reference>
<evidence type="ECO:0000313" key="3">
    <source>
        <dbReference type="EMBL" id="KTG21462.1"/>
    </source>
</evidence>
<protein>
    <recommendedName>
        <fullName evidence="2">DUF8119 domain-containing protein</fullName>
    </recommendedName>
</protein>
<dbReference type="InterPro" id="IPR058432">
    <property type="entry name" value="DUF8119"/>
</dbReference>
<dbReference type="Pfam" id="PF26436">
    <property type="entry name" value="DUF8119"/>
    <property type="match status" value="1"/>
</dbReference>
<feature type="domain" description="DUF8119" evidence="2">
    <location>
        <begin position="1"/>
        <end position="71"/>
    </location>
</feature>
<gene>
    <name evidence="3" type="ORF">AUR66_17170</name>
</gene>
<keyword evidence="1" id="KW-1133">Transmembrane helix</keyword>
<keyword evidence="4" id="KW-1185">Reference proteome</keyword>
<proteinExistence type="predicted"/>
<dbReference type="Proteomes" id="UP000053157">
    <property type="component" value="Unassembled WGS sequence"/>
</dbReference>
<evidence type="ECO:0000256" key="1">
    <source>
        <dbReference type="SAM" id="Phobius"/>
    </source>
</evidence>
<evidence type="ECO:0000259" key="2">
    <source>
        <dbReference type="Pfam" id="PF26436"/>
    </source>
</evidence>
<dbReference type="OrthoDB" id="198557at2157"/>
<accession>A0A0W1S6D6</accession>
<dbReference type="EMBL" id="LOPV01000391">
    <property type="protein sequence ID" value="KTG21462.1"/>
    <property type="molecule type" value="Genomic_DNA"/>
</dbReference>
<keyword evidence="1" id="KW-0472">Membrane</keyword>
<sequence length="71" mass="7926">MSLTESIRTHVSENRSTMVTDLVFALAWVTAISLLFDVVQGPQWAYYLCLASGIVAHYGFFASVEAVREQQ</sequence>
<dbReference type="RefSeq" id="WP_058572876.1">
    <property type="nucleotide sequence ID" value="NZ_LOPV01000391.1"/>
</dbReference>
<organism evidence="3 4">
    <name type="scientific">Haloferax profundi</name>
    <dbReference type="NCBI Taxonomy" id="1544718"/>
    <lineage>
        <taxon>Archaea</taxon>
        <taxon>Methanobacteriati</taxon>
        <taxon>Methanobacteriota</taxon>
        <taxon>Stenosarchaea group</taxon>
        <taxon>Halobacteria</taxon>
        <taxon>Halobacteriales</taxon>
        <taxon>Haloferacaceae</taxon>
        <taxon>Haloferax</taxon>
    </lineage>
</organism>